<keyword evidence="4" id="KW-1005">Bacterial flagellum biogenesis</keyword>
<accession>A0ABW5Q181</accession>
<comment type="caution">
    <text evidence="5">The sequence shown here is derived from an EMBL/GenBank/DDBJ whole genome shotgun (WGS) entry which is preliminary data.</text>
</comment>
<reference evidence="6" key="1">
    <citation type="journal article" date="2019" name="Int. J. Syst. Evol. Microbiol.">
        <title>The Global Catalogue of Microorganisms (GCM) 10K type strain sequencing project: providing services to taxonomists for standard genome sequencing and annotation.</title>
        <authorList>
            <consortium name="The Broad Institute Genomics Platform"/>
            <consortium name="The Broad Institute Genome Sequencing Center for Infectious Disease"/>
            <person name="Wu L."/>
            <person name="Ma J."/>
        </authorList>
    </citation>
    <scope>NUCLEOTIDE SEQUENCE [LARGE SCALE GENOMIC DNA]</scope>
    <source>
        <strain evidence="6">TISTR 1858</strain>
    </source>
</reference>
<dbReference type="PANTHER" id="PTHR34984">
    <property type="entry name" value="CARBON STORAGE REGULATOR"/>
    <property type="match status" value="1"/>
</dbReference>
<dbReference type="NCBIfam" id="TIGR00202">
    <property type="entry name" value="csrA"/>
    <property type="match status" value="1"/>
</dbReference>
<evidence type="ECO:0000313" key="5">
    <source>
        <dbReference type="EMBL" id="MFD2629165.1"/>
    </source>
</evidence>
<comment type="function">
    <text evidence="4">A translational regulator that binds mRNA to regulate translation initiation and/or mRNA stability. Usually binds in the 5'-UTR at or near the Shine-Dalgarno sequence preventing ribosome-binding, thus repressing translation. Its main target seems to be the major flagellin gene, while its function is anatagonized by FliW.</text>
</comment>
<dbReference type="Gene3D" id="2.60.40.4380">
    <property type="entry name" value="Translational regulator CsrA"/>
    <property type="match status" value="1"/>
</dbReference>
<comment type="similarity">
    <text evidence="4">Belongs to the CsrA/RsmA family.</text>
</comment>
<dbReference type="NCBIfam" id="NF002469">
    <property type="entry name" value="PRK01712.1"/>
    <property type="match status" value="1"/>
</dbReference>
<sequence>MLVLRRKKNESIQIGEDIEIKILGLEGDQVKIGIEAPGSVDIYRKELYIDTKQQNNEALNVTEDLLQLLKNPKKE</sequence>
<dbReference type="InterPro" id="IPR036107">
    <property type="entry name" value="CsrA_sf"/>
</dbReference>
<evidence type="ECO:0000313" key="6">
    <source>
        <dbReference type="Proteomes" id="UP001597451"/>
    </source>
</evidence>
<evidence type="ECO:0000256" key="1">
    <source>
        <dbReference type="ARBA" id="ARBA00022490"/>
    </source>
</evidence>
<dbReference type="EMBL" id="JBHUMX010000035">
    <property type="protein sequence ID" value="MFD2629165.1"/>
    <property type="molecule type" value="Genomic_DNA"/>
</dbReference>
<keyword evidence="6" id="KW-1185">Reference proteome</keyword>
<dbReference type="SUPFAM" id="SSF117130">
    <property type="entry name" value="CsrA-like"/>
    <property type="match status" value="1"/>
</dbReference>
<organism evidence="5 6">
    <name type="scientific">Oceanobacillus kapialis</name>
    <dbReference type="NCBI Taxonomy" id="481353"/>
    <lineage>
        <taxon>Bacteria</taxon>
        <taxon>Bacillati</taxon>
        <taxon>Bacillota</taxon>
        <taxon>Bacilli</taxon>
        <taxon>Bacillales</taxon>
        <taxon>Bacillaceae</taxon>
        <taxon>Oceanobacillus</taxon>
    </lineage>
</organism>
<evidence type="ECO:0000256" key="2">
    <source>
        <dbReference type="ARBA" id="ARBA00022845"/>
    </source>
</evidence>
<evidence type="ECO:0000256" key="4">
    <source>
        <dbReference type="HAMAP-Rule" id="MF_00167"/>
    </source>
</evidence>
<dbReference type="PANTHER" id="PTHR34984:SF1">
    <property type="entry name" value="CARBON STORAGE REGULATOR"/>
    <property type="match status" value="1"/>
</dbReference>
<keyword evidence="4" id="KW-0678">Repressor</keyword>
<name>A0ABW5Q181_9BACI</name>
<proteinExistence type="inferred from homology"/>
<dbReference type="Proteomes" id="UP001597451">
    <property type="component" value="Unassembled WGS sequence"/>
</dbReference>
<gene>
    <name evidence="4 5" type="primary">csrA</name>
    <name evidence="5" type="ORF">ACFSUN_10290</name>
</gene>
<dbReference type="RefSeq" id="WP_379561928.1">
    <property type="nucleotide sequence ID" value="NZ_CP085256.1"/>
</dbReference>
<dbReference type="HAMAP" id="MF_00167">
    <property type="entry name" value="CsrA"/>
    <property type="match status" value="1"/>
</dbReference>
<protein>
    <recommendedName>
        <fullName evidence="4">Translational regulator CsrA</fullName>
    </recommendedName>
</protein>
<comment type="subcellular location">
    <subcellularLocation>
        <location evidence="4">Cytoplasm</location>
    </subcellularLocation>
</comment>
<comment type="subunit">
    <text evidence="4">Homodimer; the beta-strands of each monomer intercalate to form a hydrophobic core, while the alpha-helices form wings that extend away from the core.</text>
</comment>
<keyword evidence="3 4" id="KW-0694">RNA-binding</keyword>
<dbReference type="Pfam" id="PF02599">
    <property type="entry name" value="CsrA"/>
    <property type="match status" value="1"/>
</dbReference>
<dbReference type="InterPro" id="IPR003751">
    <property type="entry name" value="CsrA"/>
</dbReference>
<keyword evidence="1 4" id="KW-0963">Cytoplasm</keyword>
<keyword evidence="2 4" id="KW-0810">Translation regulation</keyword>
<evidence type="ECO:0000256" key="3">
    <source>
        <dbReference type="ARBA" id="ARBA00022884"/>
    </source>
</evidence>